<accession>A0A368SV36</accession>
<protein>
    <recommendedName>
        <fullName evidence="8">AP2/ERF domain-containing protein</fullName>
    </recommendedName>
</protein>
<evidence type="ECO:0000259" key="8">
    <source>
        <dbReference type="PROSITE" id="PS51032"/>
    </source>
</evidence>
<sequence length="404" mass="45035">MASWAEKSPWYRTGAQNFFYIEVDRCRWIKRRKNSNGDDDARGLPRSSTAHAIRFLYLQFPRARFSLHGRSPAFASFQHPDDMCGGAILAELIPARVHRPLTVATLWPAAAADGRTTTAGRKRKASDVDESEAATDDEFEAEFRLFEEDEEPSPAASPEAVGGRRSRTAPSPAGTINQTTGGQLRASTSSARKTCSLFFLVFPCVTHARHAVSVSGAAVSTSPGPSSHKKYRGVRYRRSGRWAAEIRDPRQGRRAWLGTYCTAEEAARAYDREARRIRGKSARLNFPIPHEDLPRRRTPVAIDLNVAAVSDDLDTVDVDGDAGDIRHEEMGGEAVRRTIAWIKELITQGPQDERIVPELKMNGALRYAALIAECSRQMEEIAALRRDLETHERQLVRLVSNVLR</sequence>
<evidence type="ECO:0000256" key="5">
    <source>
        <dbReference type="ARBA" id="ARBA00023242"/>
    </source>
</evidence>
<dbReference type="Gene3D" id="3.30.730.10">
    <property type="entry name" value="AP2/ERF domain"/>
    <property type="match status" value="1"/>
</dbReference>
<evidence type="ECO:0000256" key="3">
    <source>
        <dbReference type="ARBA" id="ARBA00023125"/>
    </source>
</evidence>
<dbReference type="PANTHER" id="PTHR31194:SF189">
    <property type="entry name" value="AP2_ERF DOMAIN-CONTAINING PROTEIN"/>
    <property type="match status" value="1"/>
</dbReference>
<evidence type="ECO:0000256" key="1">
    <source>
        <dbReference type="ARBA" id="ARBA00004123"/>
    </source>
</evidence>
<dbReference type="SMART" id="SM00380">
    <property type="entry name" value="AP2"/>
    <property type="match status" value="1"/>
</dbReference>
<dbReference type="InterPro" id="IPR001471">
    <property type="entry name" value="AP2/ERF_dom"/>
</dbReference>
<organism evidence="9">
    <name type="scientific">Setaria italica</name>
    <name type="common">Foxtail millet</name>
    <name type="synonym">Panicum italicum</name>
    <dbReference type="NCBI Taxonomy" id="4555"/>
    <lineage>
        <taxon>Eukaryota</taxon>
        <taxon>Viridiplantae</taxon>
        <taxon>Streptophyta</taxon>
        <taxon>Embryophyta</taxon>
        <taxon>Tracheophyta</taxon>
        <taxon>Spermatophyta</taxon>
        <taxon>Magnoliopsida</taxon>
        <taxon>Liliopsida</taxon>
        <taxon>Poales</taxon>
        <taxon>Poaceae</taxon>
        <taxon>PACMAD clade</taxon>
        <taxon>Panicoideae</taxon>
        <taxon>Panicodae</taxon>
        <taxon>Paniceae</taxon>
        <taxon>Cenchrinae</taxon>
        <taxon>Setaria</taxon>
    </lineage>
</organism>
<reference evidence="9" key="1">
    <citation type="journal article" date="2012" name="Nat. Biotechnol.">
        <title>Reference genome sequence of the model plant Setaria.</title>
        <authorList>
            <person name="Bennetzen J.L."/>
            <person name="Schmutz J."/>
            <person name="Wang H."/>
            <person name="Percifield R."/>
            <person name="Hawkins J."/>
            <person name="Pontaroli A.C."/>
            <person name="Estep M."/>
            <person name="Feng L."/>
            <person name="Vaughn J.N."/>
            <person name="Grimwood J."/>
            <person name="Jenkins J."/>
            <person name="Barry K."/>
            <person name="Lindquist E."/>
            <person name="Hellsten U."/>
            <person name="Deshpande S."/>
            <person name="Wang X."/>
            <person name="Wu X."/>
            <person name="Mitros T."/>
            <person name="Triplett J."/>
            <person name="Yang X."/>
            <person name="Ye C.Y."/>
            <person name="Mauro-Herrera M."/>
            <person name="Wang L."/>
            <person name="Li P."/>
            <person name="Sharma M."/>
            <person name="Sharma R."/>
            <person name="Ronald P.C."/>
            <person name="Panaud O."/>
            <person name="Kellogg E.A."/>
            <person name="Brutnell T.P."/>
            <person name="Doust A.N."/>
            <person name="Tuskan G.A."/>
            <person name="Rokhsar D."/>
            <person name="Devos K.M."/>
        </authorList>
    </citation>
    <scope>NUCLEOTIDE SEQUENCE [LARGE SCALE GENOMIC DNA]</scope>
    <source>
        <strain evidence="9">Yugu1</strain>
    </source>
</reference>
<evidence type="ECO:0000256" key="6">
    <source>
        <dbReference type="SAM" id="Coils"/>
    </source>
</evidence>
<dbReference type="PROSITE" id="PS51032">
    <property type="entry name" value="AP2_ERF"/>
    <property type="match status" value="1"/>
</dbReference>
<dbReference type="SMR" id="A0A368SV36"/>
<keyword evidence="4" id="KW-0804">Transcription</keyword>
<feature type="region of interest" description="Disordered" evidence="7">
    <location>
        <begin position="114"/>
        <end position="187"/>
    </location>
</feature>
<dbReference type="Pfam" id="PF00847">
    <property type="entry name" value="AP2"/>
    <property type="match status" value="1"/>
</dbReference>
<dbReference type="InterPro" id="IPR050913">
    <property type="entry name" value="AP2/ERF_ERF"/>
</dbReference>
<reference evidence="9" key="2">
    <citation type="submission" date="2015-07" db="EMBL/GenBank/DDBJ databases">
        <authorList>
            <person name="Noorani M."/>
        </authorList>
    </citation>
    <scope>NUCLEOTIDE SEQUENCE</scope>
    <source>
        <strain evidence="9">Yugu1</strain>
    </source>
</reference>
<dbReference type="PANTHER" id="PTHR31194">
    <property type="entry name" value="SHN SHINE , DNA BINDING / TRANSCRIPTION FACTOR"/>
    <property type="match status" value="1"/>
</dbReference>
<dbReference type="CDD" id="cd00018">
    <property type="entry name" value="AP2"/>
    <property type="match status" value="1"/>
</dbReference>
<dbReference type="InterPro" id="IPR036955">
    <property type="entry name" value="AP2/ERF_dom_sf"/>
</dbReference>
<dbReference type="SUPFAM" id="SSF54171">
    <property type="entry name" value="DNA-binding domain"/>
    <property type="match status" value="1"/>
</dbReference>
<dbReference type="STRING" id="4555.A0A368SV36"/>
<dbReference type="AlphaFoldDB" id="A0A368SV36"/>
<feature type="compositionally biased region" description="Acidic residues" evidence="7">
    <location>
        <begin position="128"/>
        <end position="140"/>
    </location>
</feature>
<dbReference type="FunFam" id="3.30.730.10:FF:000001">
    <property type="entry name" value="Ethylene-responsive transcription factor 2"/>
    <property type="match status" value="1"/>
</dbReference>
<gene>
    <name evidence="9" type="ORF">SETIT_9G516800v2</name>
</gene>
<keyword evidence="6" id="KW-0175">Coiled coil</keyword>
<feature type="coiled-coil region" evidence="6">
    <location>
        <begin position="367"/>
        <end position="401"/>
    </location>
</feature>
<dbReference type="InterPro" id="IPR016177">
    <property type="entry name" value="DNA-bd_dom_sf"/>
</dbReference>
<feature type="domain" description="AP2/ERF" evidence="8">
    <location>
        <begin position="230"/>
        <end position="287"/>
    </location>
</feature>
<dbReference type="EMBL" id="CM003536">
    <property type="protein sequence ID" value="RCV46243.1"/>
    <property type="molecule type" value="Genomic_DNA"/>
</dbReference>
<evidence type="ECO:0000256" key="2">
    <source>
        <dbReference type="ARBA" id="ARBA00023015"/>
    </source>
</evidence>
<evidence type="ECO:0000256" key="4">
    <source>
        <dbReference type="ARBA" id="ARBA00023163"/>
    </source>
</evidence>
<dbReference type="PRINTS" id="PR00367">
    <property type="entry name" value="ETHRSPELEMNT"/>
</dbReference>
<proteinExistence type="predicted"/>
<dbReference type="GO" id="GO:0005634">
    <property type="term" value="C:nucleus"/>
    <property type="evidence" value="ECO:0007669"/>
    <property type="project" value="UniProtKB-SubCell"/>
</dbReference>
<keyword evidence="3" id="KW-0238">DNA-binding</keyword>
<comment type="subcellular location">
    <subcellularLocation>
        <location evidence="1">Nucleus</location>
    </subcellularLocation>
</comment>
<keyword evidence="2" id="KW-0805">Transcription regulation</keyword>
<keyword evidence="5" id="KW-0539">Nucleus</keyword>
<dbReference type="GO" id="GO:0003700">
    <property type="term" value="F:DNA-binding transcription factor activity"/>
    <property type="evidence" value="ECO:0007669"/>
    <property type="project" value="InterPro"/>
</dbReference>
<feature type="compositionally biased region" description="Polar residues" evidence="7">
    <location>
        <begin position="174"/>
        <end position="187"/>
    </location>
</feature>
<evidence type="ECO:0000256" key="7">
    <source>
        <dbReference type="SAM" id="MobiDB-lite"/>
    </source>
</evidence>
<evidence type="ECO:0000313" key="9">
    <source>
        <dbReference type="EMBL" id="RCV46243.1"/>
    </source>
</evidence>
<dbReference type="OrthoDB" id="678543at2759"/>
<name>A0A368SV36_SETIT</name>
<dbReference type="GO" id="GO:0003677">
    <property type="term" value="F:DNA binding"/>
    <property type="evidence" value="ECO:0007669"/>
    <property type="project" value="UniProtKB-KW"/>
</dbReference>